<protein>
    <submittedName>
        <fullName evidence="1">Uncharacterized protein</fullName>
    </submittedName>
</protein>
<name>A0A382LSS9_9ZZZZ</name>
<dbReference type="AlphaFoldDB" id="A0A382LSS9"/>
<feature type="non-terminal residue" evidence="1">
    <location>
        <position position="25"/>
    </location>
</feature>
<proteinExistence type="predicted"/>
<evidence type="ECO:0000313" key="1">
    <source>
        <dbReference type="EMBL" id="SVC39483.1"/>
    </source>
</evidence>
<feature type="non-terminal residue" evidence="1">
    <location>
        <position position="1"/>
    </location>
</feature>
<organism evidence="1">
    <name type="scientific">marine metagenome</name>
    <dbReference type="NCBI Taxonomy" id="408172"/>
    <lineage>
        <taxon>unclassified sequences</taxon>
        <taxon>metagenomes</taxon>
        <taxon>ecological metagenomes</taxon>
    </lineage>
</organism>
<dbReference type="EMBL" id="UINC01088878">
    <property type="protein sequence ID" value="SVC39483.1"/>
    <property type="molecule type" value="Genomic_DNA"/>
</dbReference>
<accession>A0A382LSS9</accession>
<reference evidence="1" key="1">
    <citation type="submission" date="2018-05" db="EMBL/GenBank/DDBJ databases">
        <authorList>
            <person name="Lanie J.A."/>
            <person name="Ng W.-L."/>
            <person name="Kazmierczak K.M."/>
            <person name="Andrzejewski T.M."/>
            <person name="Davidsen T.M."/>
            <person name="Wayne K.J."/>
            <person name="Tettelin H."/>
            <person name="Glass J.I."/>
            <person name="Rusch D."/>
            <person name="Podicherti R."/>
            <person name="Tsui H.-C.T."/>
            <person name="Winkler M.E."/>
        </authorList>
    </citation>
    <scope>NUCLEOTIDE SEQUENCE</scope>
</reference>
<sequence>VPDEEAGLDEDLRTRLHAMETRIRR</sequence>
<gene>
    <name evidence="1" type="ORF">METZ01_LOCUS292337</name>
</gene>